<organism evidence="10 11">
    <name type="scientific">Sphingobium rhizovicinum</name>
    <dbReference type="NCBI Taxonomy" id="432308"/>
    <lineage>
        <taxon>Bacteria</taxon>
        <taxon>Pseudomonadati</taxon>
        <taxon>Pseudomonadota</taxon>
        <taxon>Alphaproteobacteria</taxon>
        <taxon>Sphingomonadales</taxon>
        <taxon>Sphingomonadaceae</taxon>
        <taxon>Sphingobium</taxon>
    </lineage>
</organism>
<keyword evidence="3" id="KW-0285">Flavoprotein</keyword>
<protein>
    <submittedName>
        <fullName evidence="10">NADH:flavin oxidoreductase</fullName>
    </submittedName>
</protein>
<dbReference type="PANTHER" id="PTHR42917:SF2">
    <property type="entry name" value="2,4-DIENOYL-COA REDUCTASE [(2E)-ENOYL-COA-PRODUCING]"/>
    <property type="match status" value="1"/>
</dbReference>
<name>A0ABV7NK86_9SPHN</name>
<keyword evidence="4" id="KW-0288">FMN</keyword>
<comment type="cofactor">
    <cofactor evidence="1">
        <name>FMN</name>
        <dbReference type="ChEBI" id="CHEBI:58210"/>
    </cofactor>
</comment>
<keyword evidence="7" id="KW-0408">Iron</keyword>
<dbReference type="Proteomes" id="UP001595681">
    <property type="component" value="Unassembled WGS sequence"/>
</dbReference>
<dbReference type="SUPFAM" id="SSF51395">
    <property type="entry name" value="FMN-linked oxidoreductases"/>
    <property type="match status" value="1"/>
</dbReference>
<evidence type="ECO:0000256" key="7">
    <source>
        <dbReference type="ARBA" id="ARBA00023004"/>
    </source>
</evidence>
<comment type="caution">
    <text evidence="10">The sequence shown here is derived from an EMBL/GenBank/DDBJ whole genome shotgun (WGS) entry which is preliminary data.</text>
</comment>
<evidence type="ECO:0000256" key="1">
    <source>
        <dbReference type="ARBA" id="ARBA00001917"/>
    </source>
</evidence>
<evidence type="ECO:0000256" key="4">
    <source>
        <dbReference type="ARBA" id="ARBA00022643"/>
    </source>
</evidence>
<reference evidence="11" key="1">
    <citation type="journal article" date="2019" name="Int. J. Syst. Evol. Microbiol.">
        <title>The Global Catalogue of Microorganisms (GCM) 10K type strain sequencing project: providing services to taxonomists for standard genome sequencing and annotation.</title>
        <authorList>
            <consortium name="The Broad Institute Genomics Platform"/>
            <consortium name="The Broad Institute Genome Sequencing Center for Infectious Disease"/>
            <person name="Wu L."/>
            <person name="Ma J."/>
        </authorList>
    </citation>
    <scope>NUCLEOTIDE SEQUENCE [LARGE SCALE GENOMIC DNA]</scope>
    <source>
        <strain evidence="11">CCM 7491</strain>
    </source>
</reference>
<evidence type="ECO:0000256" key="3">
    <source>
        <dbReference type="ARBA" id="ARBA00022630"/>
    </source>
</evidence>
<accession>A0ABV7NK86</accession>
<comment type="cofactor">
    <cofactor evidence="2">
        <name>[4Fe-4S] cluster</name>
        <dbReference type="ChEBI" id="CHEBI:49883"/>
    </cofactor>
</comment>
<keyword evidence="8" id="KW-0411">Iron-sulfur</keyword>
<dbReference type="EMBL" id="JBHRVU010000005">
    <property type="protein sequence ID" value="MFC3443461.1"/>
    <property type="molecule type" value="Genomic_DNA"/>
</dbReference>
<evidence type="ECO:0000313" key="11">
    <source>
        <dbReference type="Proteomes" id="UP001595681"/>
    </source>
</evidence>
<keyword evidence="5" id="KW-0479">Metal-binding</keyword>
<gene>
    <name evidence="10" type="ORF">ACFOKF_20095</name>
</gene>
<keyword evidence="6" id="KW-0560">Oxidoreductase</keyword>
<feature type="domain" description="NADH:flavin oxidoreductase/NADH oxidase N-terminal" evidence="9">
    <location>
        <begin position="9"/>
        <end position="362"/>
    </location>
</feature>
<evidence type="ECO:0000256" key="5">
    <source>
        <dbReference type="ARBA" id="ARBA00022723"/>
    </source>
</evidence>
<dbReference type="InterPro" id="IPR051793">
    <property type="entry name" value="NADH:flavin_oxidoreductase"/>
</dbReference>
<dbReference type="Pfam" id="PF00724">
    <property type="entry name" value="Oxidored_FMN"/>
    <property type="match status" value="1"/>
</dbReference>
<keyword evidence="11" id="KW-1185">Reference proteome</keyword>
<dbReference type="InterPro" id="IPR001155">
    <property type="entry name" value="OxRdtase_FMN_N"/>
</dbReference>
<evidence type="ECO:0000259" key="9">
    <source>
        <dbReference type="Pfam" id="PF00724"/>
    </source>
</evidence>
<sequence length="378" mass="41203">MRIAASPRLFDPVTIGSLSLANRTVMAPMTRCFSPDGVVGPDVAAYYRRRAEGGVGLIVTEGTWIDHPSASNEDSAPRFHGEDALNGWRHVVDEVHAAGGKIVPQLWHVGMTRRAQIDNLYDAIEEDMTLKSSPSGYVGPDERVAQGSSEADIAALIDAYARGAASAQALGFDGVELHGAHGYLIDQFFWHGTNRRQDKWGGAALADRGRFAVEVVRACRRAVGPDFPILFRFSQWKQQDYAAKLATTPGELATLLEPLTDAGVDMFHASQRRFWEPEFADSPLNLAGWARKLTGRSSITVGSLGIEKEMLDTMFSGSQAAPSLGRLESLNIMLERGDFDLVAIGRALLVDPNWVDKVRRSAHDELQPYSPASLATLS</sequence>
<dbReference type="Gene3D" id="3.20.20.70">
    <property type="entry name" value="Aldolase class I"/>
    <property type="match status" value="1"/>
</dbReference>
<evidence type="ECO:0000256" key="2">
    <source>
        <dbReference type="ARBA" id="ARBA00001966"/>
    </source>
</evidence>
<dbReference type="PANTHER" id="PTHR42917">
    <property type="entry name" value="2,4-DIENOYL-COA REDUCTASE"/>
    <property type="match status" value="1"/>
</dbReference>
<proteinExistence type="predicted"/>
<evidence type="ECO:0000256" key="8">
    <source>
        <dbReference type="ARBA" id="ARBA00023014"/>
    </source>
</evidence>
<dbReference type="CDD" id="cd04747">
    <property type="entry name" value="OYE_like_5_FMN"/>
    <property type="match status" value="1"/>
</dbReference>
<evidence type="ECO:0000313" key="10">
    <source>
        <dbReference type="EMBL" id="MFC3443461.1"/>
    </source>
</evidence>
<dbReference type="RefSeq" id="WP_380798220.1">
    <property type="nucleotide sequence ID" value="NZ_JBHRVU010000005.1"/>
</dbReference>
<dbReference type="InterPro" id="IPR013785">
    <property type="entry name" value="Aldolase_TIM"/>
</dbReference>
<evidence type="ECO:0000256" key="6">
    <source>
        <dbReference type="ARBA" id="ARBA00023002"/>
    </source>
</evidence>